<sequence length="361" mass="39220">MTSRGDKQTSFLDESNETEAGQNGDMAPVPSRDEGAALSDQETFAIELAEQAAALAEDAEDANYTAEFKPAPEAPGEILVAIGEIFDWEFHLRAYSPRHAEHASALALTAADPLAFRPVELVKKDGRYHLKNGRYILEAIKAAHPDDDTILIRAVLFPGTEEEAVVAMCDDVLGSAVATKMEMAHGLLNLQRACQISQIALAERYAGLNEDKVSRMLIAARLQQDFPILFDILEVPHKAPISYGVTVKSALKALDEADVQQTLDIAERAVADGSRFKPADALELLGIVPMASAPTAQPRPITPVESDDILGHDEQPVGARERHADNIERLRLPDVSGMSLMEREAAAEAFIAEIRRHFGLA</sequence>
<evidence type="ECO:0008006" key="4">
    <source>
        <dbReference type="Google" id="ProtNLM"/>
    </source>
</evidence>
<gene>
    <name evidence="2" type="ORF">ACFQ24_15155</name>
</gene>
<feature type="region of interest" description="Disordered" evidence="1">
    <location>
        <begin position="1"/>
        <end position="42"/>
    </location>
</feature>
<evidence type="ECO:0000313" key="3">
    <source>
        <dbReference type="Proteomes" id="UP001597203"/>
    </source>
</evidence>
<accession>A0ABW3P4A3</accession>
<dbReference type="EMBL" id="JBHTLS010000131">
    <property type="protein sequence ID" value="MFD1106204.1"/>
    <property type="molecule type" value="Genomic_DNA"/>
</dbReference>
<feature type="compositionally biased region" description="Polar residues" evidence="1">
    <location>
        <begin position="8"/>
        <end position="21"/>
    </location>
</feature>
<dbReference type="RefSeq" id="WP_380912683.1">
    <property type="nucleotide sequence ID" value="NZ_JBHTLS010000131.1"/>
</dbReference>
<dbReference type="Proteomes" id="UP001597203">
    <property type="component" value="Unassembled WGS sequence"/>
</dbReference>
<name>A0ABW3P4A3_9SPHN</name>
<reference evidence="3" key="1">
    <citation type="journal article" date="2019" name="Int. J. Syst. Evol. Microbiol.">
        <title>The Global Catalogue of Microorganisms (GCM) 10K type strain sequencing project: providing services to taxonomists for standard genome sequencing and annotation.</title>
        <authorList>
            <consortium name="The Broad Institute Genomics Platform"/>
            <consortium name="The Broad Institute Genome Sequencing Center for Infectious Disease"/>
            <person name="Wu L."/>
            <person name="Ma J."/>
        </authorList>
    </citation>
    <scope>NUCLEOTIDE SEQUENCE [LARGE SCALE GENOMIC DNA]</scope>
    <source>
        <strain evidence="3">CCUG 54329</strain>
    </source>
</reference>
<comment type="caution">
    <text evidence="2">The sequence shown here is derived from an EMBL/GenBank/DDBJ whole genome shotgun (WGS) entry which is preliminary data.</text>
</comment>
<organism evidence="2 3">
    <name type="scientific">Sphingobium olei</name>
    <dbReference type="NCBI Taxonomy" id="420955"/>
    <lineage>
        <taxon>Bacteria</taxon>
        <taxon>Pseudomonadati</taxon>
        <taxon>Pseudomonadota</taxon>
        <taxon>Alphaproteobacteria</taxon>
        <taxon>Sphingomonadales</taxon>
        <taxon>Sphingomonadaceae</taxon>
        <taxon>Sphingobium</taxon>
    </lineage>
</organism>
<proteinExistence type="predicted"/>
<protein>
    <recommendedName>
        <fullName evidence="4">Chromosome partitioning protein ParB</fullName>
    </recommendedName>
</protein>
<evidence type="ECO:0000256" key="1">
    <source>
        <dbReference type="SAM" id="MobiDB-lite"/>
    </source>
</evidence>
<keyword evidence="3" id="KW-1185">Reference proteome</keyword>
<evidence type="ECO:0000313" key="2">
    <source>
        <dbReference type="EMBL" id="MFD1106204.1"/>
    </source>
</evidence>